<keyword evidence="4" id="KW-1185">Reference proteome</keyword>
<evidence type="ECO:0000256" key="1">
    <source>
        <dbReference type="ARBA" id="ARBA00010617"/>
    </source>
</evidence>
<reference evidence="4" key="1">
    <citation type="submission" date="2009-02" db="EMBL/GenBank/DDBJ databases">
        <title>Annotation of Streptomyces viridochromogenes strain DSM 40736.</title>
        <authorList>
            <consortium name="The Broad Institute Genome Sequencing Platform"/>
            <consortium name="Broad Institute Microbial Sequencing Center"/>
            <person name="Fischbach M."/>
            <person name="Godfrey P."/>
            <person name="Ward D."/>
            <person name="Young S."/>
            <person name="Zeng Q."/>
            <person name="Koehrsen M."/>
            <person name="Alvarado L."/>
            <person name="Berlin A.M."/>
            <person name="Bochicchio J."/>
            <person name="Borenstein D."/>
            <person name="Chapman S.B."/>
            <person name="Chen Z."/>
            <person name="Engels R."/>
            <person name="Freedman E."/>
            <person name="Gellesch M."/>
            <person name="Goldberg J."/>
            <person name="Griggs A."/>
            <person name="Gujja S."/>
            <person name="Heilman E.R."/>
            <person name="Heiman D.I."/>
            <person name="Hepburn T.A."/>
            <person name="Howarth C."/>
            <person name="Jen D."/>
            <person name="Larson L."/>
            <person name="Lewis B."/>
            <person name="Mehta T."/>
            <person name="Park D."/>
            <person name="Pearson M."/>
            <person name="Richards J."/>
            <person name="Roberts A."/>
            <person name="Saif S."/>
            <person name="Shea T.D."/>
            <person name="Shenoy N."/>
            <person name="Sisk P."/>
            <person name="Stolte C."/>
            <person name="Sykes S.N."/>
            <person name="Thomson T."/>
            <person name="Walk T."/>
            <person name="White J."/>
            <person name="Yandava C."/>
            <person name="Straight P."/>
            <person name="Clardy J."/>
            <person name="Hung D."/>
            <person name="Kolter R."/>
            <person name="Mekalanos J."/>
            <person name="Walker S."/>
            <person name="Walsh C.T."/>
            <person name="Wieland-Brown L.C."/>
            <person name="Haas B."/>
            <person name="Nusbaum C."/>
            <person name="Birren B."/>
        </authorList>
    </citation>
    <scope>NUCLEOTIDE SEQUENCE [LARGE SCALE GENOMIC DNA]</scope>
    <source>
        <strain evidence="4">DSM 40736 / JCM 4977 / BCRC 1201 / Tue 494</strain>
    </source>
</reference>
<evidence type="ECO:0000256" key="2">
    <source>
        <dbReference type="SAM" id="MobiDB-lite"/>
    </source>
</evidence>
<gene>
    <name evidence="3" type="ORF">SSQG_01085</name>
</gene>
<dbReference type="GO" id="GO:0016705">
    <property type="term" value="F:oxidoreductase activity, acting on paired donors, with incorporation or reduction of molecular oxygen"/>
    <property type="evidence" value="ECO:0007669"/>
    <property type="project" value="InterPro"/>
</dbReference>
<dbReference type="SUPFAM" id="SSF48264">
    <property type="entry name" value="Cytochrome P450"/>
    <property type="match status" value="1"/>
</dbReference>
<dbReference type="InterPro" id="IPR036396">
    <property type="entry name" value="Cyt_P450_sf"/>
</dbReference>
<dbReference type="PANTHER" id="PTHR46696:SF1">
    <property type="entry name" value="CYTOCHROME P450 YJIB-RELATED"/>
    <property type="match status" value="1"/>
</dbReference>
<dbReference type="GO" id="GO:0005506">
    <property type="term" value="F:iron ion binding"/>
    <property type="evidence" value="ECO:0007669"/>
    <property type="project" value="InterPro"/>
</dbReference>
<comment type="similarity">
    <text evidence="1">Belongs to the cytochrome P450 family.</text>
</comment>
<dbReference type="STRING" id="591159.SSQG_01085"/>
<dbReference type="GO" id="GO:0004497">
    <property type="term" value="F:monooxygenase activity"/>
    <property type="evidence" value="ECO:0007669"/>
    <property type="project" value="InterPro"/>
</dbReference>
<protein>
    <submittedName>
        <fullName evidence="3">Predicted protein</fullName>
    </submittedName>
</protein>
<name>D9XF88_STRVT</name>
<dbReference type="PANTHER" id="PTHR46696">
    <property type="entry name" value="P450, PUTATIVE (EUROFUNG)-RELATED"/>
    <property type="match status" value="1"/>
</dbReference>
<organism evidence="3 4">
    <name type="scientific">Streptomyces viridochromogenes (strain DSM 40736 / JCM 4977 / BCRC 1201 / Tue 494)</name>
    <dbReference type="NCBI Taxonomy" id="591159"/>
    <lineage>
        <taxon>Bacteria</taxon>
        <taxon>Bacillati</taxon>
        <taxon>Actinomycetota</taxon>
        <taxon>Actinomycetes</taxon>
        <taxon>Kitasatosporales</taxon>
        <taxon>Streptomycetaceae</taxon>
        <taxon>Streptomyces</taxon>
    </lineage>
</organism>
<dbReference type="AlphaFoldDB" id="D9XF88"/>
<accession>D9XF88</accession>
<feature type="region of interest" description="Disordered" evidence="2">
    <location>
        <begin position="1"/>
        <end position="62"/>
    </location>
</feature>
<dbReference type="EMBL" id="GG657757">
    <property type="protein sequence ID" value="EFL30567.1"/>
    <property type="molecule type" value="Genomic_DNA"/>
</dbReference>
<evidence type="ECO:0000313" key="4">
    <source>
        <dbReference type="Proteomes" id="UP000004184"/>
    </source>
</evidence>
<dbReference type="Gene3D" id="1.10.630.10">
    <property type="entry name" value="Cytochrome P450"/>
    <property type="match status" value="1"/>
</dbReference>
<sequence length="211" mass="22110">MGRRHGGDETRWDERRDDHPDAAPGPPGQARRGARGGAGARAVPTRLILSAPHGTESGERAKRDMGACFSELIGLRRDGTGEDVTSLLAAAVGRGGMTPAEAVGLAVPLQTGGETVMGTSGRLFHVLLTHPELAERLRAEPEIRPRAVHALLRRPGTADRLGGTPARLEAELLVDALLDGVPGLRLAVPAGEVPLGKGPLSRVPETLPVTW</sequence>
<dbReference type="eggNOG" id="COG2124">
    <property type="taxonomic scope" value="Bacteria"/>
</dbReference>
<dbReference type="GO" id="GO:0020037">
    <property type="term" value="F:heme binding"/>
    <property type="evidence" value="ECO:0007669"/>
    <property type="project" value="InterPro"/>
</dbReference>
<dbReference type="HOGENOM" id="CLU_1304336_0_0_11"/>
<evidence type="ECO:0000313" key="3">
    <source>
        <dbReference type="EMBL" id="EFL30567.1"/>
    </source>
</evidence>
<proteinExistence type="inferred from homology"/>
<dbReference type="Proteomes" id="UP000004184">
    <property type="component" value="Unassembled WGS sequence"/>
</dbReference>
<feature type="compositionally biased region" description="Basic and acidic residues" evidence="2">
    <location>
        <begin position="1"/>
        <end position="21"/>
    </location>
</feature>